<accession>W6YYE5</accession>
<reference evidence="1 2" key="1">
    <citation type="journal article" date="2013" name="PLoS Genet.">
        <title>Comparative genome structure, secondary metabolite, and effector coding capacity across Cochliobolus pathogens.</title>
        <authorList>
            <person name="Condon B.J."/>
            <person name="Leng Y."/>
            <person name="Wu D."/>
            <person name="Bushley K.E."/>
            <person name="Ohm R.A."/>
            <person name="Otillar R."/>
            <person name="Martin J."/>
            <person name="Schackwitz W."/>
            <person name="Grimwood J."/>
            <person name="MohdZainudin N."/>
            <person name="Xue C."/>
            <person name="Wang R."/>
            <person name="Manning V.A."/>
            <person name="Dhillon B."/>
            <person name="Tu Z.J."/>
            <person name="Steffenson B.J."/>
            <person name="Salamov A."/>
            <person name="Sun H."/>
            <person name="Lowry S."/>
            <person name="LaButti K."/>
            <person name="Han J."/>
            <person name="Copeland A."/>
            <person name="Lindquist E."/>
            <person name="Barry K."/>
            <person name="Schmutz J."/>
            <person name="Baker S.E."/>
            <person name="Ciuffetti L.M."/>
            <person name="Grigoriev I.V."/>
            <person name="Zhong S."/>
            <person name="Turgeon B.G."/>
        </authorList>
    </citation>
    <scope>NUCLEOTIDE SEQUENCE [LARGE SCALE GENOMIC DNA]</scope>
    <source>
        <strain evidence="1 2">ATCC 44560</strain>
    </source>
</reference>
<sequence length="134" mass="15673">LAIGRAELRSLSIYSLILTSPEHLKQLYLKVYPDYDSYQLTSYPNPDTWGSRQIKQKATCDLMLRLWQDFVQKRTLEQIEVTFVSPGGSTKIWYYIVSPKCHKRASDRIWKSKVEVQMREEGTDYDPATFDPFG</sequence>
<dbReference type="KEGG" id="bor:COCMIDRAFT_98280"/>
<dbReference type="OrthoDB" id="3556572at2759"/>
<proteinExistence type="predicted"/>
<dbReference type="RefSeq" id="XP_007689083.1">
    <property type="nucleotide sequence ID" value="XM_007690893.1"/>
</dbReference>
<keyword evidence="2" id="KW-1185">Reference proteome</keyword>
<evidence type="ECO:0000313" key="1">
    <source>
        <dbReference type="EMBL" id="EUC44367.1"/>
    </source>
</evidence>
<dbReference type="Proteomes" id="UP000054032">
    <property type="component" value="Unassembled WGS sequence"/>
</dbReference>
<evidence type="ECO:0000313" key="2">
    <source>
        <dbReference type="Proteomes" id="UP000054032"/>
    </source>
</evidence>
<gene>
    <name evidence="1" type="ORF">COCMIDRAFT_98280</name>
</gene>
<dbReference type="AlphaFoldDB" id="W6YYE5"/>
<organism evidence="1 2">
    <name type="scientific">Bipolaris oryzae ATCC 44560</name>
    <dbReference type="NCBI Taxonomy" id="930090"/>
    <lineage>
        <taxon>Eukaryota</taxon>
        <taxon>Fungi</taxon>
        <taxon>Dikarya</taxon>
        <taxon>Ascomycota</taxon>
        <taxon>Pezizomycotina</taxon>
        <taxon>Dothideomycetes</taxon>
        <taxon>Pleosporomycetidae</taxon>
        <taxon>Pleosporales</taxon>
        <taxon>Pleosporineae</taxon>
        <taxon>Pleosporaceae</taxon>
        <taxon>Bipolaris</taxon>
    </lineage>
</organism>
<dbReference type="STRING" id="930090.W6YYE5"/>
<feature type="non-terminal residue" evidence="1">
    <location>
        <position position="1"/>
    </location>
</feature>
<name>W6YYE5_COCMI</name>
<dbReference type="HOGENOM" id="CLU_1901157_0_0_1"/>
<protein>
    <submittedName>
        <fullName evidence="1">Uncharacterized protein</fullName>
    </submittedName>
</protein>
<dbReference type="GeneID" id="19129225"/>
<dbReference type="EMBL" id="KI964005">
    <property type="protein sequence ID" value="EUC44367.1"/>
    <property type="molecule type" value="Genomic_DNA"/>
</dbReference>